<dbReference type="PROSITE" id="PS50103">
    <property type="entry name" value="ZF_C3H1"/>
    <property type="match status" value="2"/>
</dbReference>
<organism evidence="8 9">
    <name type="scientific">Myxozyma melibiosi</name>
    <dbReference type="NCBI Taxonomy" id="54550"/>
    <lineage>
        <taxon>Eukaryota</taxon>
        <taxon>Fungi</taxon>
        <taxon>Dikarya</taxon>
        <taxon>Ascomycota</taxon>
        <taxon>Saccharomycotina</taxon>
        <taxon>Lipomycetes</taxon>
        <taxon>Lipomycetales</taxon>
        <taxon>Lipomycetaceae</taxon>
        <taxon>Myxozyma</taxon>
    </lineage>
</organism>
<feature type="region of interest" description="Disordered" evidence="6">
    <location>
        <begin position="166"/>
        <end position="190"/>
    </location>
</feature>
<dbReference type="Proteomes" id="UP001498771">
    <property type="component" value="Unassembled WGS sequence"/>
</dbReference>
<keyword evidence="1 5" id="KW-0479">Metal-binding</keyword>
<dbReference type="EMBL" id="JBBJBU010000004">
    <property type="protein sequence ID" value="KAK7205856.1"/>
    <property type="molecule type" value="Genomic_DNA"/>
</dbReference>
<evidence type="ECO:0000256" key="1">
    <source>
        <dbReference type="ARBA" id="ARBA00022723"/>
    </source>
</evidence>
<feature type="zinc finger region" description="C3H1-type" evidence="5">
    <location>
        <begin position="444"/>
        <end position="471"/>
    </location>
</feature>
<comment type="caution">
    <text evidence="8">The sequence shown here is derived from an EMBL/GenBank/DDBJ whole genome shotgun (WGS) entry which is preliminary data.</text>
</comment>
<evidence type="ECO:0000313" key="8">
    <source>
        <dbReference type="EMBL" id="KAK7205856.1"/>
    </source>
</evidence>
<dbReference type="SUPFAM" id="SSF90229">
    <property type="entry name" value="CCCH zinc finger"/>
    <property type="match status" value="1"/>
</dbReference>
<dbReference type="InterPro" id="IPR036855">
    <property type="entry name" value="Znf_CCCH_sf"/>
</dbReference>
<dbReference type="Gene3D" id="4.10.1000.10">
    <property type="entry name" value="Zinc finger, CCCH-type"/>
    <property type="match status" value="1"/>
</dbReference>
<feature type="region of interest" description="Disordered" evidence="6">
    <location>
        <begin position="529"/>
        <end position="599"/>
    </location>
</feature>
<evidence type="ECO:0000256" key="2">
    <source>
        <dbReference type="ARBA" id="ARBA00022737"/>
    </source>
</evidence>
<evidence type="ECO:0000259" key="7">
    <source>
        <dbReference type="PROSITE" id="PS50103"/>
    </source>
</evidence>
<dbReference type="InterPro" id="IPR045124">
    <property type="entry name" value="Su(sable)-like"/>
</dbReference>
<feature type="compositionally biased region" description="Basic residues" evidence="6">
    <location>
        <begin position="575"/>
        <end position="585"/>
    </location>
</feature>
<gene>
    <name evidence="8" type="ORF">BZA70DRAFT_266966</name>
</gene>
<keyword evidence="4 5" id="KW-0862">Zinc</keyword>
<accession>A0ABR1F7P3</accession>
<keyword evidence="9" id="KW-1185">Reference proteome</keyword>
<sequence length="599" mass="62312">MDNALKAECERILSDPTVLDEEQTDQISGIIEKHYAQKGQLLTAADLDALVLDTLWRHREGSSGAKSSSSAFGKAAGGGGGGGGGAGGTIRKKVIRHKFPSPIAVVRPPAVGYSAAVMSATDTGSSLPSTRSTSPESIFGSTGSAVHFAGSGYSYTGGGFSSVMENSASPNSYEPSFSQDEQVGSSTPESQANAVLADLTSELGGFDPFGRSAGASGVGDDDDDYLYRPLTQAQKQQLQQEQKQPDQQQQQYSYQYTDYGDNSPFENYESSHAVVDPASLMPIAPSTGSSASSPSTVASSFTALAAANGAVYSPAGSHTPLTSSTPTLSASTPTALADDVSSPFEHIRAALMLPAAANLPDSAIVASLDRNGYDITVTLNELYDKLSGRVSSVAQNVKVQTIGPAYSMPVSSTSGKDQAKIPTVCRYFLTTGQCARQDCRFVHDLSATVCRYWLQNSCLAGSTCVFLHSIPPELLARLESRAQGAATILPGAPSPRQASSSSLSGGGGRKNITLADENEFPALPTEAMATPTRKASAGKQQHHAANHSNSNSNSALPSMKATMEDFPGSIPIKYKPLKGSRKHRGVSNGSKEGQGKAAG</sequence>
<evidence type="ECO:0000256" key="3">
    <source>
        <dbReference type="ARBA" id="ARBA00022771"/>
    </source>
</evidence>
<evidence type="ECO:0000256" key="6">
    <source>
        <dbReference type="SAM" id="MobiDB-lite"/>
    </source>
</evidence>
<feature type="zinc finger region" description="C3H1-type" evidence="5">
    <location>
        <begin position="419"/>
        <end position="443"/>
    </location>
</feature>
<name>A0ABR1F7P3_9ASCO</name>
<dbReference type="InterPro" id="IPR000571">
    <property type="entry name" value="Znf_CCCH"/>
</dbReference>
<proteinExistence type="predicted"/>
<dbReference type="PANTHER" id="PTHR13119">
    <property type="entry name" value="ZINC FINGER CCCH DOMAIN-CONTAINING PROTEI"/>
    <property type="match status" value="1"/>
</dbReference>
<dbReference type="GeneID" id="90036578"/>
<feature type="domain" description="C3H1-type" evidence="7">
    <location>
        <begin position="419"/>
        <end position="443"/>
    </location>
</feature>
<keyword evidence="2" id="KW-0677">Repeat</keyword>
<dbReference type="SMART" id="SM00356">
    <property type="entry name" value="ZnF_C3H1"/>
    <property type="match status" value="2"/>
</dbReference>
<feature type="compositionally biased region" description="Low complexity" evidence="6">
    <location>
        <begin position="546"/>
        <end position="555"/>
    </location>
</feature>
<reference evidence="8 9" key="1">
    <citation type="submission" date="2024-03" db="EMBL/GenBank/DDBJ databases">
        <title>Genome-scale model development and genomic sequencing of the oleaginous clade Lipomyces.</title>
        <authorList>
            <consortium name="Lawrence Berkeley National Laboratory"/>
            <person name="Czajka J.J."/>
            <person name="Han Y."/>
            <person name="Kim J."/>
            <person name="Mondo S.J."/>
            <person name="Hofstad B.A."/>
            <person name="Robles A."/>
            <person name="Haridas S."/>
            <person name="Riley R."/>
            <person name="LaButti K."/>
            <person name="Pangilinan J."/>
            <person name="Andreopoulos W."/>
            <person name="Lipzen A."/>
            <person name="Yan J."/>
            <person name="Wang M."/>
            <person name="Ng V."/>
            <person name="Grigoriev I.V."/>
            <person name="Spatafora J.W."/>
            <person name="Magnuson J.K."/>
            <person name="Baker S.E."/>
            <person name="Pomraning K.R."/>
        </authorList>
    </citation>
    <scope>NUCLEOTIDE SEQUENCE [LARGE SCALE GENOMIC DNA]</scope>
    <source>
        <strain evidence="8 9">Phaff 52-87</strain>
    </source>
</reference>
<evidence type="ECO:0000313" key="9">
    <source>
        <dbReference type="Proteomes" id="UP001498771"/>
    </source>
</evidence>
<feature type="compositionally biased region" description="Low complexity" evidence="6">
    <location>
        <begin position="62"/>
        <end position="74"/>
    </location>
</feature>
<feature type="compositionally biased region" description="Gly residues" evidence="6">
    <location>
        <begin position="75"/>
        <end position="88"/>
    </location>
</feature>
<keyword evidence="3 5" id="KW-0863">Zinc-finger</keyword>
<evidence type="ECO:0000256" key="4">
    <source>
        <dbReference type="ARBA" id="ARBA00022833"/>
    </source>
</evidence>
<feature type="domain" description="C3H1-type" evidence="7">
    <location>
        <begin position="444"/>
        <end position="471"/>
    </location>
</feature>
<dbReference type="PANTHER" id="PTHR13119:SF12">
    <property type="entry name" value="PROTEIN SUPPRESSOR OF SABLE"/>
    <property type="match status" value="1"/>
</dbReference>
<feature type="region of interest" description="Disordered" evidence="6">
    <location>
        <begin position="487"/>
        <end position="513"/>
    </location>
</feature>
<feature type="region of interest" description="Disordered" evidence="6">
    <location>
        <begin position="61"/>
        <end position="89"/>
    </location>
</feature>
<dbReference type="RefSeq" id="XP_064768889.1">
    <property type="nucleotide sequence ID" value="XM_064911066.1"/>
</dbReference>
<protein>
    <recommendedName>
        <fullName evidence="7">C3H1-type domain-containing protein</fullName>
    </recommendedName>
</protein>
<evidence type="ECO:0000256" key="5">
    <source>
        <dbReference type="PROSITE-ProRule" id="PRU00723"/>
    </source>
</evidence>